<proteinExistence type="predicted"/>
<reference evidence="1" key="1">
    <citation type="submission" date="2014-11" db="EMBL/GenBank/DDBJ databases">
        <authorList>
            <person name="Amaro Gonzalez C."/>
        </authorList>
    </citation>
    <scope>NUCLEOTIDE SEQUENCE</scope>
</reference>
<protein>
    <submittedName>
        <fullName evidence="1">Uncharacterized protein</fullName>
    </submittedName>
</protein>
<evidence type="ECO:0000313" key="1">
    <source>
        <dbReference type="EMBL" id="JAH68996.1"/>
    </source>
</evidence>
<dbReference type="EMBL" id="GBXM01039581">
    <property type="protein sequence ID" value="JAH68996.1"/>
    <property type="molecule type" value="Transcribed_RNA"/>
</dbReference>
<reference evidence="1" key="2">
    <citation type="journal article" date="2015" name="Fish Shellfish Immunol.">
        <title>Early steps in the European eel (Anguilla anguilla)-Vibrio vulnificus interaction in the gills: Role of the RtxA13 toxin.</title>
        <authorList>
            <person name="Callol A."/>
            <person name="Pajuelo D."/>
            <person name="Ebbesson L."/>
            <person name="Teles M."/>
            <person name="MacKenzie S."/>
            <person name="Amaro C."/>
        </authorList>
    </citation>
    <scope>NUCLEOTIDE SEQUENCE</scope>
</reference>
<dbReference type="AlphaFoldDB" id="A0A0E9UTC7"/>
<organism evidence="1">
    <name type="scientific">Anguilla anguilla</name>
    <name type="common">European freshwater eel</name>
    <name type="synonym">Muraena anguilla</name>
    <dbReference type="NCBI Taxonomy" id="7936"/>
    <lineage>
        <taxon>Eukaryota</taxon>
        <taxon>Metazoa</taxon>
        <taxon>Chordata</taxon>
        <taxon>Craniata</taxon>
        <taxon>Vertebrata</taxon>
        <taxon>Euteleostomi</taxon>
        <taxon>Actinopterygii</taxon>
        <taxon>Neopterygii</taxon>
        <taxon>Teleostei</taxon>
        <taxon>Anguilliformes</taxon>
        <taxon>Anguillidae</taxon>
        <taxon>Anguilla</taxon>
    </lineage>
</organism>
<name>A0A0E9UTC7_ANGAN</name>
<sequence>MVCRLQLFTTSSNLFA</sequence>
<accession>A0A0E9UTC7</accession>